<dbReference type="AlphaFoldDB" id="A0A485KW69"/>
<evidence type="ECO:0000313" key="12">
    <source>
        <dbReference type="EMBL" id="KAF0696730.1"/>
    </source>
</evidence>
<dbReference type="Pfam" id="PF12906">
    <property type="entry name" value="RINGv"/>
    <property type="match status" value="1"/>
</dbReference>
<dbReference type="PANTHER" id="PTHR46065:SF3">
    <property type="entry name" value="FI20425P1"/>
    <property type="match status" value="1"/>
</dbReference>
<organism evidence="13 14">
    <name type="scientific">Aphanomyces stellatus</name>
    <dbReference type="NCBI Taxonomy" id="120398"/>
    <lineage>
        <taxon>Eukaryota</taxon>
        <taxon>Sar</taxon>
        <taxon>Stramenopiles</taxon>
        <taxon>Oomycota</taxon>
        <taxon>Saprolegniomycetes</taxon>
        <taxon>Saprolegniales</taxon>
        <taxon>Verrucalvaceae</taxon>
        <taxon>Aphanomyces</taxon>
    </lineage>
</organism>
<protein>
    <submittedName>
        <fullName evidence="13">Aste57867_12532 protein</fullName>
    </submittedName>
</protein>
<evidence type="ECO:0000256" key="4">
    <source>
        <dbReference type="ARBA" id="ARBA00022723"/>
    </source>
</evidence>
<evidence type="ECO:0000256" key="8">
    <source>
        <dbReference type="ARBA" id="ARBA00022989"/>
    </source>
</evidence>
<evidence type="ECO:0000313" key="14">
    <source>
        <dbReference type="Proteomes" id="UP000332933"/>
    </source>
</evidence>
<dbReference type="SMART" id="SM00744">
    <property type="entry name" value="RINGv"/>
    <property type="match status" value="1"/>
</dbReference>
<dbReference type="EMBL" id="CAADRA010005394">
    <property type="protein sequence ID" value="VFT89383.1"/>
    <property type="molecule type" value="Genomic_DNA"/>
</dbReference>
<dbReference type="GO" id="GO:0008270">
    <property type="term" value="F:zinc ion binding"/>
    <property type="evidence" value="ECO:0007669"/>
    <property type="project" value="UniProtKB-KW"/>
</dbReference>
<evidence type="ECO:0000256" key="1">
    <source>
        <dbReference type="ARBA" id="ARBA00004141"/>
    </source>
</evidence>
<evidence type="ECO:0000256" key="6">
    <source>
        <dbReference type="ARBA" id="ARBA00022786"/>
    </source>
</evidence>
<name>A0A485KW69_9STRA</name>
<keyword evidence="9 10" id="KW-0472">Membrane</keyword>
<dbReference type="PROSITE" id="PS51292">
    <property type="entry name" value="ZF_RING_CH"/>
    <property type="match status" value="1"/>
</dbReference>
<dbReference type="SUPFAM" id="SSF57850">
    <property type="entry name" value="RING/U-box"/>
    <property type="match status" value="1"/>
</dbReference>
<keyword evidence="2" id="KW-0808">Transferase</keyword>
<evidence type="ECO:0000256" key="3">
    <source>
        <dbReference type="ARBA" id="ARBA00022692"/>
    </source>
</evidence>
<dbReference type="GO" id="GO:0016020">
    <property type="term" value="C:membrane"/>
    <property type="evidence" value="ECO:0007669"/>
    <property type="project" value="UniProtKB-SubCell"/>
</dbReference>
<keyword evidence="8 10" id="KW-1133">Transmembrane helix</keyword>
<evidence type="ECO:0000259" key="11">
    <source>
        <dbReference type="PROSITE" id="PS51292"/>
    </source>
</evidence>
<dbReference type="InterPro" id="IPR013083">
    <property type="entry name" value="Znf_RING/FYVE/PHD"/>
</dbReference>
<dbReference type="Proteomes" id="UP000332933">
    <property type="component" value="Unassembled WGS sequence"/>
</dbReference>
<evidence type="ECO:0000256" key="5">
    <source>
        <dbReference type="ARBA" id="ARBA00022771"/>
    </source>
</evidence>
<evidence type="ECO:0000256" key="9">
    <source>
        <dbReference type="ARBA" id="ARBA00023136"/>
    </source>
</evidence>
<keyword evidence="5" id="KW-0863">Zinc-finger</keyword>
<evidence type="ECO:0000256" key="10">
    <source>
        <dbReference type="SAM" id="Phobius"/>
    </source>
</evidence>
<dbReference type="OrthoDB" id="264354at2759"/>
<dbReference type="GO" id="GO:0016740">
    <property type="term" value="F:transferase activity"/>
    <property type="evidence" value="ECO:0007669"/>
    <property type="project" value="UniProtKB-KW"/>
</dbReference>
<feature type="domain" description="RING-CH-type" evidence="11">
    <location>
        <begin position="4"/>
        <end position="69"/>
    </location>
</feature>
<reference evidence="12" key="2">
    <citation type="submission" date="2019-06" db="EMBL/GenBank/DDBJ databases">
        <title>Genomics analysis of Aphanomyces spp. identifies a new class of oomycete effector associated with host adaptation.</title>
        <authorList>
            <person name="Gaulin E."/>
        </authorList>
    </citation>
    <scope>NUCLEOTIDE SEQUENCE</scope>
    <source>
        <strain evidence="12">CBS 578.67</strain>
    </source>
</reference>
<keyword evidence="6" id="KW-0833">Ubl conjugation pathway</keyword>
<dbReference type="PANTHER" id="PTHR46065">
    <property type="entry name" value="E3 UBIQUITIN-PROTEIN LIGASE MARCH 2/3 FAMILY MEMBER"/>
    <property type="match status" value="1"/>
</dbReference>
<evidence type="ECO:0000256" key="7">
    <source>
        <dbReference type="ARBA" id="ARBA00022833"/>
    </source>
</evidence>
<keyword evidence="7" id="KW-0862">Zinc</keyword>
<dbReference type="EMBL" id="VJMH01005373">
    <property type="protein sequence ID" value="KAF0696730.1"/>
    <property type="molecule type" value="Genomic_DNA"/>
</dbReference>
<proteinExistence type="predicted"/>
<keyword evidence="4" id="KW-0479">Metal-binding</keyword>
<feature type="transmembrane region" description="Helical" evidence="10">
    <location>
        <begin position="120"/>
        <end position="139"/>
    </location>
</feature>
<evidence type="ECO:0000256" key="2">
    <source>
        <dbReference type="ARBA" id="ARBA00022679"/>
    </source>
</evidence>
<evidence type="ECO:0000313" key="13">
    <source>
        <dbReference type="EMBL" id="VFT89383.1"/>
    </source>
</evidence>
<keyword evidence="14" id="KW-1185">Reference proteome</keyword>
<reference evidence="13 14" key="1">
    <citation type="submission" date="2019-03" db="EMBL/GenBank/DDBJ databases">
        <authorList>
            <person name="Gaulin E."/>
            <person name="Dumas B."/>
        </authorList>
    </citation>
    <scope>NUCLEOTIDE SEQUENCE [LARGE SCALE GENOMIC DNA]</scope>
    <source>
        <strain evidence="13">CBS 568.67</strain>
    </source>
</reference>
<accession>A0A485KW69</accession>
<dbReference type="InterPro" id="IPR011016">
    <property type="entry name" value="Znf_RING-CH"/>
</dbReference>
<keyword evidence="3 10" id="KW-0812">Transmembrane</keyword>
<gene>
    <name evidence="13" type="primary">Aste57867_12532</name>
    <name evidence="12" type="ORF">As57867_012486</name>
    <name evidence="13" type="ORF">ASTE57867_12532</name>
</gene>
<dbReference type="Gene3D" id="3.30.40.10">
    <property type="entry name" value="Zinc/RING finger domain, C3HC4 (zinc finger)"/>
    <property type="match status" value="1"/>
</dbReference>
<feature type="transmembrane region" description="Helical" evidence="10">
    <location>
        <begin position="81"/>
        <end position="108"/>
    </location>
</feature>
<sequence length="168" mass="18544">MKHVWTSSSMISRLKQPLGRENPLISVCACSGSVGKIHTQCLKAWIKSRRIPIRDALACELCKTSYRVTLRRRIMCDGEHACSFLACIYLVAGLMLVSSSTAVLWMVWKLSLSVKKPRDLPLLVSAVAVVAISALVALWKLYVRWMSASSVVLVGADESKKTLLPTVI</sequence>
<comment type="subcellular location">
    <subcellularLocation>
        <location evidence="1">Membrane</location>
        <topology evidence="1">Multi-pass membrane protein</topology>
    </subcellularLocation>
</comment>